<organism evidence="1 2">
    <name type="scientific">Antrihabitans stalagmiti</name>
    <dbReference type="NCBI Taxonomy" id="2799499"/>
    <lineage>
        <taxon>Bacteria</taxon>
        <taxon>Bacillati</taxon>
        <taxon>Actinomycetota</taxon>
        <taxon>Actinomycetes</taxon>
        <taxon>Mycobacteriales</taxon>
        <taxon>Nocardiaceae</taxon>
        <taxon>Antrihabitans</taxon>
    </lineage>
</organism>
<reference evidence="1" key="1">
    <citation type="submission" date="2020-12" db="EMBL/GenBank/DDBJ databases">
        <title>Antrihabitans popcorni sp. nov. and Antrihabitans auranticaus sp. nov., isolated from a larva cave.</title>
        <authorList>
            <person name="Lee S.D."/>
            <person name="Kim I.S."/>
        </authorList>
    </citation>
    <scope>NUCLEOTIDE SEQUENCE</scope>
    <source>
        <strain evidence="1">YC3-6</strain>
    </source>
</reference>
<evidence type="ECO:0000313" key="1">
    <source>
        <dbReference type="EMBL" id="MBJ8341275.1"/>
    </source>
</evidence>
<keyword evidence="2" id="KW-1185">Reference proteome</keyword>
<dbReference type="EMBL" id="JAEMNV010000007">
    <property type="protein sequence ID" value="MBJ8341275.1"/>
    <property type="molecule type" value="Genomic_DNA"/>
</dbReference>
<dbReference type="SUPFAM" id="SSF52540">
    <property type="entry name" value="P-loop containing nucleoside triphosphate hydrolases"/>
    <property type="match status" value="1"/>
</dbReference>
<accession>A0A934NU02</accession>
<name>A0A934NU02_9NOCA</name>
<dbReference type="Pfam" id="PF13671">
    <property type="entry name" value="AAA_33"/>
    <property type="match status" value="1"/>
</dbReference>
<dbReference type="Proteomes" id="UP000655868">
    <property type="component" value="Unassembled WGS sequence"/>
</dbReference>
<comment type="caution">
    <text evidence="1">The sequence shown here is derived from an EMBL/GenBank/DDBJ whole genome shotgun (WGS) entry which is preliminary data.</text>
</comment>
<dbReference type="PANTHER" id="PTHR37807">
    <property type="entry name" value="OS07G0160300 PROTEIN"/>
    <property type="match status" value="1"/>
</dbReference>
<dbReference type="InterPro" id="IPR027417">
    <property type="entry name" value="P-loop_NTPase"/>
</dbReference>
<dbReference type="PANTHER" id="PTHR37807:SF3">
    <property type="entry name" value="OS07G0160300 PROTEIN"/>
    <property type="match status" value="1"/>
</dbReference>
<dbReference type="AlphaFoldDB" id="A0A934NU02"/>
<dbReference type="RefSeq" id="WP_199706163.1">
    <property type="nucleotide sequence ID" value="NZ_JAEMNV010000007.1"/>
</dbReference>
<evidence type="ECO:0000313" key="2">
    <source>
        <dbReference type="Proteomes" id="UP000655868"/>
    </source>
</evidence>
<dbReference type="Gene3D" id="3.40.50.300">
    <property type="entry name" value="P-loop containing nucleotide triphosphate hydrolases"/>
    <property type="match status" value="1"/>
</dbReference>
<sequence>MAGLIVVAGLPATGKTSIARPVARSLGAAFVRIDTIENALERSGEASTVETAGYMIGYAVARDQIDNGLLCVAECVNPLRITRDAWRDVAFERGAWLLDVEVVCSDSSRHRERVERRAADIAGLVLPTWQQVTARVYEPWDRERLVIDTAVTDIESAVEIVRLRAVALANC</sequence>
<proteinExistence type="predicted"/>
<protein>
    <submittedName>
        <fullName evidence="1">AAA family ATPase</fullName>
    </submittedName>
</protein>
<gene>
    <name evidence="1" type="ORF">JGU71_20530</name>
</gene>